<keyword evidence="6" id="KW-1015">Disulfide bond</keyword>
<evidence type="ECO:0000259" key="12">
    <source>
        <dbReference type="Pfam" id="PF02852"/>
    </source>
</evidence>
<keyword evidence="4" id="KW-0521">NADP</keyword>
<dbReference type="PRINTS" id="PR00368">
    <property type="entry name" value="FADPNR"/>
</dbReference>
<evidence type="ECO:0000256" key="1">
    <source>
        <dbReference type="ARBA" id="ARBA00007532"/>
    </source>
</evidence>
<comment type="cofactor">
    <cofactor evidence="9">
        <name>FAD</name>
        <dbReference type="ChEBI" id="CHEBI:57692"/>
    </cofactor>
    <text evidence="9">Binds 1 FAD per subunit.</text>
</comment>
<evidence type="ECO:0000313" key="15">
    <source>
        <dbReference type="Proteomes" id="UP000183263"/>
    </source>
</evidence>
<dbReference type="Pfam" id="PF02852">
    <property type="entry name" value="Pyr_redox_dim"/>
    <property type="match status" value="1"/>
</dbReference>
<dbReference type="Proteomes" id="UP000183263">
    <property type="component" value="Unassembled WGS sequence"/>
</dbReference>
<keyword evidence="5 11" id="KW-0560">Oxidoreductase</keyword>
<evidence type="ECO:0000259" key="13">
    <source>
        <dbReference type="Pfam" id="PF07992"/>
    </source>
</evidence>
<dbReference type="InterPro" id="IPR001100">
    <property type="entry name" value="Pyr_nuc-diS_OxRdtase"/>
</dbReference>
<dbReference type="PANTHER" id="PTHR43014:SF5">
    <property type="entry name" value="GLUTATHIONE REDUCTASE (NADPH)"/>
    <property type="match status" value="1"/>
</dbReference>
<feature type="binding site" evidence="9">
    <location>
        <begin position="197"/>
        <end position="204"/>
    </location>
    <ligand>
        <name>NAD(+)</name>
        <dbReference type="ChEBI" id="CHEBI:57540"/>
    </ligand>
</feature>
<evidence type="ECO:0000256" key="9">
    <source>
        <dbReference type="PIRSR" id="PIRSR000350-3"/>
    </source>
</evidence>
<evidence type="ECO:0000256" key="5">
    <source>
        <dbReference type="ARBA" id="ARBA00023002"/>
    </source>
</evidence>
<dbReference type="PANTHER" id="PTHR43014">
    <property type="entry name" value="MERCURIC REDUCTASE"/>
    <property type="match status" value="1"/>
</dbReference>
<dbReference type="SUPFAM" id="SSF51905">
    <property type="entry name" value="FAD/NAD(P)-binding domain"/>
    <property type="match status" value="1"/>
</dbReference>
<evidence type="ECO:0000256" key="8">
    <source>
        <dbReference type="PIRSR" id="PIRSR000350-2"/>
    </source>
</evidence>
<evidence type="ECO:0000256" key="3">
    <source>
        <dbReference type="ARBA" id="ARBA00022827"/>
    </source>
</evidence>
<comment type="similarity">
    <text evidence="1 11">Belongs to the class-I pyridine nucleotide-disulfide oxidoreductase family.</text>
</comment>
<protein>
    <submittedName>
        <fullName evidence="14">Mycothione reductase</fullName>
    </submittedName>
</protein>
<accession>A0A1G8Q5F7</accession>
<dbReference type="EMBL" id="FNDN01000014">
    <property type="protein sequence ID" value="SDI99992.1"/>
    <property type="molecule type" value="Genomic_DNA"/>
</dbReference>
<dbReference type="PROSITE" id="PS00076">
    <property type="entry name" value="PYRIDINE_REDOX_1"/>
    <property type="match status" value="1"/>
</dbReference>
<dbReference type="InterPro" id="IPR004099">
    <property type="entry name" value="Pyr_nucl-diS_OxRdtase_dimer"/>
</dbReference>
<name>A0A1G8Q5F7_9NOCA</name>
<feature type="binding site" evidence="9">
    <location>
        <position position="70"/>
    </location>
    <ligand>
        <name>FAD</name>
        <dbReference type="ChEBI" id="CHEBI:57692"/>
    </ligand>
</feature>
<dbReference type="Gene3D" id="3.50.50.60">
    <property type="entry name" value="FAD/NAD(P)-binding domain"/>
    <property type="match status" value="2"/>
</dbReference>
<dbReference type="InterPro" id="IPR016156">
    <property type="entry name" value="FAD/NAD-linked_Rdtase_dimer_sf"/>
</dbReference>
<evidence type="ECO:0000256" key="4">
    <source>
        <dbReference type="ARBA" id="ARBA00022857"/>
    </source>
</evidence>
<dbReference type="PRINTS" id="PR00411">
    <property type="entry name" value="PNDRDTASEI"/>
</dbReference>
<feature type="disulfide bond" description="Redox-active" evidence="10">
    <location>
        <begin position="61"/>
        <end position="66"/>
    </location>
</feature>
<organism evidence="14 15">
    <name type="scientific">Rhodococcus triatomae</name>
    <dbReference type="NCBI Taxonomy" id="300028"/>
    <lineage>
        <taxon>Bacteria</taxon>
        <taxon>Bacillati</taxon>
        <taxon>Actinomycetota</taxon>
        <taxon>Actinomycetes</taxon>
        <taxon>Mycobacteriales</taxon>
        <taxon>Nocardiaceae</taxon>
        <taxon>Rhodococcus</taxon>
    </lineage>
</organism>
<keyword evidence="9" id="KW-0547">Nucleotide-binding</keyword>
<proteinExistence type="inferred from homology"/>
<evidence type="ECO:0000256" key="2">
    <source>
        <dbReference type="ARBA" id="ARBA00022630"/>
    </source>
</evidence>
<keyword evidence="9" id="KW-0520">NAD</keyword>
<feature type="binding site" evidence="9">
    <location>
        <position position="283"/>
    </location>
    <ligand>
        <name>NAD(+)</name>
        <dbReference type="ChEBI" id="CHEBI:57540"/>
    </ligand>
</feature>
<keyword evidence="15" id="KW-1185">Reference proteome</keyword>
<feature type="active site" description="Proton acceptor" evidence="8">
    <location>
        <position position="464"/>
    </location>
</feature>
<dbReference type="SUPFAM" id="SSF55424">
    <property type="entry name" value="FAD/NAD-linked reductases, dimerisation (C-terminal) domain"/>
    <property type="match status" value="1"/>
</dbReference>
<dbReference type="GO" id="GO:0016668">
    <property type="term" value="F:oxidoreductase activity, acting on a sulfur group of donors, NAD(P) as acceptor"/>
    <property type="evidence" value="ECO:0007669"/>
    <property type="project" value="InterPro"/>
</dbReference>
<dbReference type="PIRSF" id="PIRSF000350">
    <property type="entry name" value="Mercury_reductase_MerA"/>
    <property type="match status" value="1"/>
</dbReference>
<sequence length="480" mass="51328">MARVAARPRHRGSGLTPEDVAAVTHFDIAVIGSGSGNTMLDKRFRDTKTAILEEGTFGGTCLNVGCIPTKMFVYGADVARTIESAATFGVDARRDGVRWPDIVSRVFGRVDPLSEAGEHQRDVLHSNVALFRGHARFVGPRRLDTGTGEVITADQVVVAAGSRPIVPEVVRSAGVRYYTNDDIMRIPELPGHLVILGGGFVAAEFAHVFSALGCRVTVVVRGEKLLRHLDRDVSARFTEIARERWDVRTSRTVAAVREDAGGVALTLDDGAQVTGDALLVATGRVPNGDRLDAAAGGIELAPDGRIVVDEYQRTTAEGVYALGDVSSAYQLKHVSNHEARVVALNLLQHAWADPSVLTAADHRFVPAAVFTAPQIASVGMTETQARASGLDVAVHIRQYSDVAYGWAMEDTEGFCKVIAERGTGRLLGAHVLGAQASTVIQPLVQAMSFGLDARTMATGQYWIHPALTEVVENALLGLDL</sequence>
<dbReference type="Gene3D" id="3.30.390.30">
    <property type="match status" value="1"/>
</dbReference>
<keyword evidence="7 11" id="KW-0676">Redox-active center</keyword>
<evidence type="ECO:0000313" key="14">
    <source>
        <dbReference type="EMBL" id="SDI99992.1"/>
    </source>
</evidence>
<dbReference type="AlphaFoldDB" id="A0A1G8Q5F7"/>
<dbReference type="NCBIfam" id="NF005884">
    <property type="entry name" value="PRK07846.1"/>
    <property type="match status" value="1"/>
</dbReference>
<dbReference type="Pfam" id="PF07992">
    <property type="entry name" value="Pyr_redox_2"/>
    <property type="match status" value="1"/>
</dbReference>
<gene>
    <name evidence="14" type="ORF">SAMN05444695_11478</name>
</gene>
<evidence type="ECO:0000256" key="7">
    <source>
        <dbReference type="ARBA" id="ARBA00023284"/>
    </source>
</evidence>
<dbReference type="InterPro" id="IPR036188">
    <property type="entry name" value="FAD/NAD-bd_sf"/>
</dbReference>
<evidence type="ECO:0000256" key="6">
    <source>
        <dbReference type="ARBA" id="ARBA00023157"/>
    </source>
</evidence>
<feature type="domain" description="Pyridine nucleotide-disulphide oxidoreductase dimerisation" evidence="12">
    <location>
        <begin position="365"/>
        <end position="474"/>
    </location>
</feature>
<feature type="binding site" evidence="9">
    <location>
        <position position="324"/>
    </location>
    <ligand>
        <name>FAD</name>
        <dbReference type="ChEBI" id="CHEBI:57692"/>
    </ligand>
</feature>
<dbReference type="InterPro" id="IPR023753">
    <property type="entry name" value="FAD/NAD-binding_dom"/>
</dbReference>
<reference evidence="14 15" key="1">
    <citation type="submission" date="2016-10" db="EMBL/GenBank/DDBJ databases">
        <authorList>
            <person name="de Groot N.N."/>
        </authorList>
    </citation>
    <scope>NUCLEOTIDE SEQUENCE [LARGE SCALE GENOMIC DNA]</scope>
    <source>
        <strain evidence="14 15">DSM 44892</strain>
    </source>
</reference>
<dbReference type="InterPro" id="IPR012999">
    <property type="entry name" value="Pyr_OxRdtase_I_AS"/>
</dbReference>
<dbReference type="InterPro" id="IPR017817">
    <property type="entry name" value="Mycothione_reductase"/>
</dbReference>
<keyword evidence="2 11" id="KW-0285">Flavoprotein</keyword>
<dbReference type="NCBIfam" id="TIGR03452">
    <property type="entry name" value="mycothione_red"/>
    <property type="match status" value="1"/>
</dbReference>
<evidence type="ECO:0000256" key="11">
    <source>
        <dbReference type="RuleBase" id="RU003691"/>
    </source>
</evidence>
<feature type="domain" description="FAD/NAD(P)-binding" evidence="13">
    <location>
        <begin position="26"/>
        <end position="336"/>
    </location>
</feature>
<dbReference type="GO" id="GO:0000166">
    <property type="term" value="F:nucleotide binding"/>
    <property type="evidence" value="ECO:0007669"/>
    <property type="project" value="UniProtKB-KW"/>
</dbReference>
<keyword evidence="3 9" id="KW-0274">FAD</keyword>
<evidence type="ECO:0000256" key="10">
    <source>
        <dbReference type="PIRSR" id="PIRSR000350-4"/>
    </source>
</evidence>